<dbReference type="EC" id="2.1.2.2" evidence="6"/>
<evidence type="ECO:0000256" key="2">
    <source>
        <dbReference type="ARBA" id="ARBA00022679"/>
    </source>
</evidence>
<feature type="domain" description="Formyl transferase N-terminal" evidence="7">
    <location>
        <begin position="6"/>
        <end position="186"/>
    </location>
</feature>
<comment type="catalytic activity">
    <reaction evidence="5 6">
        <text>N(1)-(5-phospho-beta-D-ribosyl)glycinamide + (6R)-10-formyltetrahydrofolate = N(2)-formyl-N(1)-(5-phospho-beta-D-ribosyl)glycinamide + (6S)-5,6,7,8-tetrahydrofolate + H(+)</text>
        <dbReference type="Rhea" id="RHEA:15053"/>
        <dbReference type="ChEBI" id="CHEBI:15378"/>
        <dbReference type="ChEBI" id="CHEBI:57453"/>
        <dbReference type="ChEBI" id="CHEBI:143788"/>
        <dbReference type="ChEBI" id="CHEBI:147286"/>
        <dbReference type="ChEBI" id="CHEBI:195366"/>
        <dbReference type="EC" id="2.1.2.2"/>
    </reaction>
</comment>
<evidence type="ECO:0000313" key="9">
    <source>
        <dbReference type="Proteomes" id="UP000323258"/>
    </source>
</evidence>
<dbReference type="AlphaFoldDB" id="A0A5D4GXF4"/>
<proteinExistence type="inferred from homology"/>
<evidence type="ECO:0000259" key="7">
    <source>
        <dbReference type="Pfam" id="PF00551"/>
    </source>
</evidence>
<dbReference type="InterPro" id="IPR004607">
    <property type="entry name" value="GART"/>
</dbReference>
<dbReference type="PANTHER" id="PTHR43369:SF2">
    <property type="entry name" value="PHOSPHORIBOSYLGLYCINAMIDE FORMYLTRANSFERASE"/>
    <property type="match status" value="1"/>
</dbReference>
<comment type="caution">
    <text evidence="8">The sequence shown here is derived from an EMBL/GenBank/DDBJ whole genome shotgun (WGS) entry which is preliminary data.</text>
</comment>
<name>A0A5D4GXF4_9HYPH</name>
<comment type="function">
    <text evidence="6">Catalyzes the transfer of a formyl group from 10-formyltetrahydrofolate to 5-phospho-ribosyl-glycinamide (GAR), producing 5-phospho-ribosyl-N-formylglycinamide (FGAR) and tetrahydrofolate.</text>
</comment>
<dbReference type="HAMAP" id="MF_01930">
    <property type="entry name" value="PurN"/>
    <property type="match status" value="1"/>
</dbReference>
<dbReference type="OrthoDB" id="9806170at2"/>
<feature type="binding site" evidence="6">
    <location>
        <begin position="16"/>
        <end position="18"/>
    </location>
    <ligand>
        <name>N(1)-(5-phospho-beta-D-ribosyl)glycinamide</name>
        <dbReference type="ChEBI" id="CHEBI:143788"/>
    </ligand>
</feature>
<feature type="active site" description="Proton donor" evidence="6">
    <location>
        <position position="113"/>
    </location>
</feature>
<dbReference type="InterPro" id="IPR002376">
    <property type="entry name" value="Formyl_transf_N"/>
</dbReference>
<dbReference type="Pfam" id="PF00551">
    <property type="entry name" value="Formyl_trans_N"/>
    <property type="match status" value="1"/>
</dbReference>
<reference evidence="8 9" key="1">
    <citation type="submission" date="2019-08" db="EMBL/GenBank/DDBJ databases">
        <authorList>
            <person name="Seo Y.L."/>
        </authorList>
    </citation>
    <scope>NUCLEOTIDE SEQUENCE [LARGE SCALE GENOMIC DNA]</scope>
    <source>
        <strain evidence="8 9">MaA-C15</strain>
    </source>
</reference>
<dbReference type="EMBL" id="VSZS01000061">
    <property type="protein sequence ID" value="TYR32844.1"/>
    <property type="molecule type" value="Genomic_DNA"/>
</dbReference>
<dbReference type="GO" id="GO:0004644">
    <property type="term" value="F:phosphoribosylglycinamide formyltransferase activity"/>
    <property type="evidence" value="ECO:0007669"/>
    <property type="project" value="UniProtKB-UniRule"/>
</dbReference>
<evidence type="ECO:0000313" key="8">
    <source>
        <dbReference type="EMBL" id="TYR32844.1"/>
    </source>
</evidence>
<comment type="similarity">
    <text evidence="4 6">Belongs to the GART family.</text>
</comment>
<protein>
    <recommendedName>
        <fullName evidence="6">Phosphoribosylglycinamide formyltransferase</fullName>
        <ecNumber evidence="6">2.1.2.2</ecNumber>
    </recommendedName>
    <alternativeName>
        <fullName evidence="6">5'-phosphoribosylglycinamide transformylase</fullName>
    </alternativeName>
    <alternativeName>
        <fullName evidence="6">GAR transformylase</fullName>
        <shortName evidence="6">GART</shortName>
    </alternativeName>
</protein>
<sequence>MSSTRKRVVILISGRGSNMGALIEATGDPSYPANIVGVISDNADAKGLKAASALGIEAKAITKADYPDKAALDRALDEELTRLQADIVCLAGYMRLLTPAFTEKWAGKLINIHPSLLPLFKGLDTHNRAIEAGMRVHGCSVHFVTAEMDGGPIIAQGVVPIAPGDDESKLARRVLEVEHKLYPLALRLVAEGKARMENGRAVLTGVGAEGALISPGSASEAVDIESLARMTP</sequence>
<accession>A0A5D4GXF4</accession>
<reference evidence="8 9" key="2">
    <citation type="submission" date="2019-09" db="EMBL/GenBank/DDBJ databases">
        <title>Mesorhizobium sp. MaA-C15 isolated from Microcystis aeruginosa.</title>
        <authorList>
            <person name="Jeong S.E."/>
            <person name="Jin H.M."/>
            <person name="Jeon C.O."/>
        </authorList>
    </citation>
    <scope>NUCLEOTIDE SEQUENCE [LARGE SCALE GENOMIC DNA]</scope>
    <source>
        <strain evidence="8 9">MaA-C15</strain>
    </source>
</reference>
<dbReference type="InterPro" id="IPR001555">
    <property type="entry name" value="GART_AS"/>
</dbReference>
<dbReference type="GO" id="GO:0005829">
    <property type="term" value="C:cytosol"/>
    <property type="evidence" value="ECO:0007669"/>
    <property type="project" value="TreeGrafter"/>
</dbReference>
<feature type="binding site" evidence="6">
    <location>
        <position position="69"/>
    </location>
    <ligand>
        <name>(6R)-10-formyltetrahydrofolate</name>
        <dbReference type="ChEBI" id="CHEBI:195366"/>
    </ligand>
</feature>
<keyword evidence="2 6" id="KW-0808">Transferase</keyword>
<dbReference type="Gene3D" id="3.40.50.170">
    <property type="entry name" value="Formyl transferase, N-terminal domain"/>
    <property type="match status" value="1"/>
</dbReference>
<dbReference type="NCBIfam" id="TIGR00639">
    <property type="entry name" value="PurN"/>
    <property type="match status" value="1"/>
</dbReference>
<evidence type="ECO:0000256" key="5">
    <source>
        <dbReference type="ARBA" id="ARBA00047664"/>
    </source>
</evidence>
<keyword evidence="9" id="KW-1185">Reference proteome</keyword>
<evidence type="ECO:0000256" key="6">
    <source>
        <dbReference type="HAMAP-Rule" id="MF_01930"/>
    </source>
</evidence>
<keyword evidence="3 6" id="KW-0658">Purine biosynthesis</keyword>
<dbReference type="Proteomes" id="UP000323258">
    <property type="component" value="Unassembled WGS sequence"/>
</dbReference>
<feature type="site" description="Raises pKa of active site His" evidence="6">
    <location>
        <position position="149"/>
    </location>
</feature>
<evidence type="ECO:0000256" key="1">
    <source>
        <dbReference type="ARBA" id="ARBA00005054"/>
    </source>
</evidence>
<organism evidence="8 9">
    <name type="scientific">Neoaquamicrobium microcysteis</name>
    <dbReference type="NCBI Taxonomy" id="2682781"/>
    <lineage>
        <taxon>Bacteria</taxon>
        <taxon>Pseudomonadati</taxon>
        <taxon>Pseudomonadota</taxon>
        <taxon>Alphaproteobacteria</taxon>
        <taxon>Hyphomicrobiales</taxon>
        <taxon>Phyllobacteriaceae</taxon>
        <taxon>Neoaquamicrobium</taxon>
    </lineage>
</organism>
<evidence type="ECO:0000256" key="4">
    <source>
        <dbReference type="ARBA" id="ARBA00038440"/>
    </source>
</evidence>
<dbReference type="CDD" id="cd08645">
    <property type="entry name" value="FMT_core_GART"/>
    <property type="match status" value="1"/>
</dbReference>
<feature type="binding site" evidence="6">
    <location>
        <begin position="94"/>
        <end position="97"/>
    </location>
    <ligand>
        <name>(6R)-10-formyltetrahydrofolate</name>
        <dbReference type="ChEBI" id="CHEBI:195366"/>
    </ligand>
</feature>
<dbReference type="GO" id="GO:0006189">
    <property type="term" value="P:'de novo' IMP biosynthetic process"/>
    <property type="evidence" value="ECO:0007669"/>
    <property type="project" value="UniProtKB-UniRule"/>
</dbReference>
<comment type="pathway">
    <text evidence="1 6">Purine metabolism; IMP biosynthesis via de novo pathway; N(2)-formyl-N(1)-(5-phospho-D-ribosyl)glycinamide from N(1)-(5-phospho-D-ribosyl)glycinamide (10-formyl THF route): step 1/1.</text>
</comment>
<dbReference type="UniPathway" id="UPA00074">
    <property type="reaction ID" value="UER00126"/>
</dbReference>
<feature type="binding site" evidence="6">
    <location>
        <position position="111"/>
    </location>
    <ligand>
        <name>(6R)-10-formyltetrahydrofolate</name>
        <dbReference type="ChEBI" id="CHEBI:195366"/>
    </ligand>
</feature>
<dbReference type="RefSeq" id="WP_148914607.1">
    <property type="nucleotide sequence ID" value="NZ_VSZS01000061.1"/>
</dbReference>
<dbReference type="PROSITE" id="PS00373">
    <property type="entry name" value="GART"/>
    <property type="match status" value="1"/>
</dbReference>
<dbReference type="SUPFAM" id="SSF53328">
    <property type="entry name" value="Formyltransferase"/>
    <property type="match status" value="1"/>
</dbReference>
<dbReference type="InterPro" id="IPR036477">
    <property type="entry name" value="Formyl_transf_N_sf"/>
</dbReference>
<gene>
    <name evidence="6" type="primary">purN</name>
    <name evidence="8" type="ORF">FY036_10130</name>
</gene>
<evidence type="ECO:0000256" key="3">
    <source>
        <dbReference type="ARBA" id="ARBA00022755"/>
    </source>
</evidence>
<dbReference type="PANTHER" id="PTHR43369">
    <property type="entry name" value="PHOSPHORIBOSYLGLYCINAMIDE FORMYLTRANSFERASE"/>
    <property type="match status" value="1"/>
</dbReference>